<sequence length="436" mass="47398">MKTVWLECATGISGDMTLGALIDAGVDRTAIDAAIASLNLPDVKLRIETVIKNGFRATHVLVDHPEQHAHRHYTDICRILDQATALTDRQRDLARRLFLAVAESEARVHGSTVDKVHFHEVGAVDSIVDIVGAAVGFDLLAADRIVCNFVPPGRGYVHIDHGICPVPAPGTAEILKGVPLADVPIEAELTTPTGAAIVKTLADAFGPMPAMTIEQVGYGAGTMTFPERANILRMFVGTESVAANTEFVTLLETNLDDVAGEVIGHTRQRLMDAKARDVYVTPIQMKKDRPGQMLSVLCSPADVDVMEQILFSETGTLGIRRSTIQRSIQHRDKVEVATPWGKVSGKRGWRTGSSPTFAPEFEECAALASEHSVPLRDIYRAAESAFLQLQNSGTLPAPTVAGSSPPDDHHHDHSHDHDSHSHDHDHDHDHDHRHDE</sequence>
<dbReference type="Proteomes" id="UP000187735">
    <property type="component" value="Chromosome"/>
</dbReference>
<proteinExistence type="inferred from homology"/>
<dbReference type="PANTHER" id="PTHR36566">
    <property type="entry name" value="NICKEL INSERTION PROTEIN-RELATED"/>
    <property type="match status" value="1"/>
</dbReference>
<dbReference type="Gene3D" id="3.30.70.1380">
    <property type="entry name" value="Transcriptional regulatory protein pf0864 domain like"/>
    <property type="match status" value="1"/>
</dbReference>
<keyword evidence="2" id="KW-0456">Lyase</keyword>
<evidence type="ECO:0000256" key="2">
    <source>
        <dbReference type="HAMAP-Rule" id="MF_01074"/>
    </source>
</evidence>
<protein>
    <recommendedName>
        <fullName evidence="2">Putative nickel insertion protein</fullName>
    </recommendedName>
</protein>
<dbReference type="InterPro" id="IPR002822">
    <property type="entry name" value="Ni_insertion"/>
</dbReference>
<evidence type="ECO:0000256" key="3">
    <source>
        <dbReference type="SAM" id="MobiDB-lite"/>
    </source>
</evidence>
<dbReference type="GO" id="GO:0016829">
    <property type="term" value="F:lyase activity"/>
    <property type="evidence" value="ECO:0007669"/>
    <property type="project" value="UniProtKB-UniRule"/>
</dbReference>
<dbReference type="PANTHER" id="PTHR36566:SF1">
    <property type="entry name" value="PYRIDINIUM-3,5-BISTHIOCARBOXYLIC ACID MONONUCLEOTIDE NICKEL INSERTION PROTEIN"/>
    <property type="match status" value="1"/>
</dbReference>
<dbReference type="STRING" id="1891926.Fuma_04973"/>
<organism evidence="4 5">
    <name type="scientific">Fuerstiella marisgermanici</name>
    <dbReference type="NCBI Taxonomy" id="1891926"/>
    <lineage>
        <taxon>Bacteria</taxon>
        <taxon>Pseudomonadati</taxon>
        <taxon>Planctomycetota</taxon>
        <taxon>Planctomycetia</taxon>
        <taxon>Planctomycetales</taxon>
        <taxon>Planctomycetaceae</taxon>
        <taxon>Fuerstiella</taxon>
    </lineage>
</organism>
<dbReference type="GO" id="GO:0016151">
    <property type="term" value="F:nickel cation binding"/>
    <property type="evidence" value="ECO:0007669"/>
    <property type="project" value="UniProtKB-UniRule"/>
</dbReference>
<dbReference type="KEGG" id="fmr:Fuma_04973"/>
<accession>A0A1P8WMQ9</accession>
<keyword evidence="5" id="KW-1185">Reference proteome</keyword>
<comment type="similarity">
    <text evidence="2">Belongs to the LarC family.</text>
</comment>
<evidence type="ECO:0000313" key="5">
    <source>
        <dbReference type="Proteomes" id="UP000187735"/>
    </source>
</evidence>
<dbReference type="RefSeq" id="WP_077026499.1">
    <property type="nucleotide sequence ID" value="NZ_CP017641.1"/>
</dbReference>
<dbReference type="Pfam" id="PF01969">
    <property type="entry name" value="Ni_insertion"/>
    <property type="match status" value="1"/>
</dbReference>
<dbReference type="EMBL" id="CP017641">
    <property type="protein sequence ID" value="APZ95317.1"/>
    <property type="molecule type" value="Genomic_DNA"/>
</dbReference>
<keyword evidence="1 2" id="KW-0533">Nickel</keyword>
<feature type="compositionally biased region" description="Basic and acidic residues" evidence="3">
    <location>
        <begin position="406"/>
        <end position="436"/>
    </location>
</feature>
<dbReference type="AlphaFoldDB" id="A0A1P8WMQ9"/>
<dbReference type="OrthoDB" id="9765625at2"/>
<evidence type="ECO:0000313" key="4">
    <source>
        <dbReference type="EMBL" id="APZ95317.1"/>
    </source>
</evidence>
<gene>
    <name evidence="4" type="ORF">Fuma_04973</name>
</gene>
<reference evidence="4 5" key="1">
    <citation type="journal article" date="2016" name="Front. Microbiol.">
        <title>Fuerstia marisgermanicae gen. nov., sp. nov., an Unusual Member of the Phylum Planctomycetes from the German Wadden Sea.</title>
        <authorList>
            <person name="Kohn T."/>
            <person name="Heuer A."/>
            <person name="Jogler M."/>
            <person name="Vollmers J."/>
            <person name="Boedeker C."/>
            <person name="Bunk B."/>
            <person name="Rast P."/>
            <person name="Borchert D."/>
            <person name="Glockner I."/>
            <person name="Freese H.M."/>
            <person name="Klenk H.P."/>
            <person name="Overmann J."/>
            <person name="Kaster A.K."/>
            <person name="Rohde M."/>
            <person name="Wiegand S."/>
            <person name="Jogler C."/>
        </authorList>
    </citation>
    <scope>NUCLEOTIDE SEQUENCE [LARGE SCALE GENOMIC DNA]</scope>
    <source>
        <strain evidence="4 5">NH11</strain>
    </source>
</reference>
<dbReference type="Gene3D" id="3.10.20.300">
    <property type="entry name" value="mk0293 like domain"/>
    <property type="match status" value="1"/>
</dbReference>
<feature type="region of interest" description="Disordered" evidence="3">
    <location>
        <begin position="393"/>
        <end position="436"/>
    </location>
</feature>
<dbReference type="NCBIfam" id="TIGR00299">
    <property type="entry name" value="nickel pincer cofactor biosynthesis protein LarC"/>
    <property type="match status" value="1"/>
</dbReference>
<name>A0A1P8WMQ9_9PLAN</name>
<dbReference type="HAMAP" id="MF_01074">
    <property type="entry name" value="LarC"/>
    <property type="match status" value="1"/>
</dbReference>
<evidence type="ECO:0000256" key="1">
    <source>
        <dbReference type="ARBA" id="ARBA00022596"/>
    </source>
</evidence>